<dbReference type="RefSeq" id="WP_255134861.1">
    <property type="nucleotide sequence ID" value="NZ_JANDBC010000002.1"/>
</dbReference>
<keyword evidence="3" id="KW-1185">Reference proteome</keyword>
<dbReference type="EMBL" id="JANDBC010000002">
    <property type="protein sequence ID" value="MCP9291987.1"/>
    <property type="molecule type" value="Genomic_DNA"/>
</dbReference>
<name>A0A9X2RFW4_9BACT</name>
<dbReference type="Proteomes" id="UP001139125">
    <property type="component" value="Unassembled WGS sequence"/>
</dbReference>
<sequence length="338" mass="39527">MTTRRSFLKNVGLSALGMGTLFNGKHSDEESFRIVHLTDQHVTSRRQGHEGYKKCIQSINALDPAPDLVLMGGDMVFDGLYTELETYQESIRLYRSITEELNVPYYHCLGNHDVLGLSSRRKVPKDHPGIGRKMIMEELGMEKDYYSFNHKGWHFVVLNSIFEFEGENGPAYKPMIGEEQMDWLRHDLGDHKDMPAILVSHMPAFSHKGQINSDFEMMAMSPFILQDNIDLRYVLERHNVKMLLQGHTHINEDFRFNDVWYTTSQSASAAWWGGNWLGFKPGYTVFELGNKDILKWYPVEYEWEHQLEPEDTVERERIQTRQQLEQRQDSLYRAEIEN</sequence>
<dbReference type="PANTHER" id="PTHR43143:SF1">
    <property type="entry name" value="SERINE_THREONINE-PROTEIN PHOSPHATASE CPPED1"/>
    <property type="match status" value="1"/>
</dbReference>
<evidence type="ECO:0000313" key="2">
    <source>
        <dbReference type="EMBL" id="MCP9291987.1"/>
    </source>
</evidence>
<comment type="caution">
    <text evidence="2">The sequence shown here is derived from an EMBL/GenBank/DDBJ whole genome shotgun (WGS) entry which is preliminary data.</text>
</comment>
<dbReference type="InterPro" id="IPR004843">
    <property type="entry name" value="Calcineurin-like_PHP"/>
</dbReference>
<dbReference type="Pfam" id="PF00149">
    <property type="entry name" value="Metallophos"/>
    <property type="match status" value="1"/>
</dbReference>
<evidence type="ECO:0000313" key="3">
    <source>
        <dbReference type="Proteomes" id="UP001139125"/>
    </source>
</evidence>
<dbReference type="AlphaFoldDB" id="A0A9X2RFW4"/>
<dbReference type="SUPFAM" id="SSF56300">
    <property type="entry name" value="Metallo-dependent phosphatases"/>
    <property type="match status" value="1"/>
</dbReference>
<dbReference type="GO" id="GO:0016787">
    <property type="term" value="F:hydrolase activity"/>
    <property type="evidence" value="ECO:0007669"/>
    <property type="project" value="InterPro"/>
</dbReference>
<dbReference type="InterPro" id="IPR029052">
    <property type="entry name" value="Metallo-depent_PP-like"/>
</dbReference>
<gene>
    <name evidence="2" type="ORF">NM125_10405</name>
</gene>
<proteinExistence type="predicted"/>
<dbReference type="PANTHER" id="PTHR43143">
    <property type="entry name" value="METALLOPHOSPHOESTERASE, CALCINEURIN SUPERFAMILY"/>
    <property type="match status" value="1"/>
</dbReference>
<reference evidence="2" key="1">
    <citation type="submission" date="2022-06" db="EMBL/GenBank/DDBJ databases">
        <title>Gracilimonas sp. CAU 1638 isolated from sea sediment.</title>
        <authorList>
            <person name="Kim W."/>
        </authorList>
    </citation>
    <scope>NUCLEOTIDE SEQUENCE</scope>
    <source>
        <strain evidence="2">CAU 1638</strain>
    </source>
</reference>
<dbReference type="Gene3D" id="3.60.21.10">
    <property type="match status" value="1"/>
</dbReference>
<protein>
    <submittedName>
        <fullName evidence="2">Metallophosphoesterase</fullName>
    </submittedName>
</protein>
<organism evidence="2 3">
    <name type="scientific">Gracilimonas sediminicola</name>
    <dbReference type="NCBI Taxonomy" id="2952158"/>
    <lineage>
        <taxon>Bacteria</taxon>
        <taxon>Pseudomonadati</taxon>
        <taxon>Balneolota</taxon>
        <taxon>Balneolia</taxon>
        <taxon>Balneolales</taxon>
        <taxon>Balneolaceae</taxon>
        <taxon>Gracilimonas</taxon>
    </lineage>
</organism>
<feature type="domain" description="Calcineurin-like phosphoesterase" evidence="1">
    <location>
        <begin position="32"/>
        <end position="250"/>
    </location>
</feature>
<accession>A0A9X2RFW4</accession>
<evidence type="ECO:0000259" key="1">
    <source>
        <dbReference type="Pfam" id="PF00149"/>
    </source>
</evidence>
<dbReference type="InterPro" id="IPR051918">
    <property type="entry name" value="STPP_CPPED1"/>
</dbReference>